<reference evidence="7" key="2">
    <citation type="submission" date="2021-09" db="EMBL/GenBank/DDBJ databases">
        <authorList>
            <person name="Jia N."/>
            <person name="Wang J."/>
            <person name="Shi W."/>
            <person name="Du L."/>
            <person name="Sun Y."/>
            <person name="Zhan W."/>
            <person name="Jiang J."/>
            <person name="Wang Q."/>
            <person name="Zhang B."/>
            <person name="Ji P."/>
            <person name="Sakyi L.B."/>
            <person name="Cui X."/>
            <person name="Yuan T."/>
            <person name="Jiang B."/>
            <person name="Yang W."/>
            <person name="Lam T.T.-Y."/>
            <person name="Chang Q."/>
            <person name="Ding S."/>
            <person name="Wang X."/>
            <person name="Zhu J."/>
            <person name="Ruan X."/>
            <person name="Zhao L."/>
            <person name="Wei J."/>
            <person name="Que T."/>
            <person name="Du C."/>
            <person name="Cheng J."/>
            <person name="Dai P."/>
            <person name="Han X."/>
            <person name="Huang E."/>
            <person name="Gao Y."/>
            <person name="Liu J."/>
            <person name="Shao H."/>
            <person name="Ye R."/>
            <person name="Li L."/>
            <person name="Wei W."/>
            <person name="Wang X."/>
            <person name="Wang C."/>
            <person name="Huo Q."/>
            <person name="Li W."/>
            <person name="Guo W."/>
            <person name="Chen H."/>
            <person name="Chen S."/>
            <person name="Zhou L."/>
            <person name="Zhou L."/>
            <person name="Ni X."/>
            <person name="Tian J."/>
            <person name="Zhou Y."/>
            <person name="Sheng Y."/>
            <person name="Liu T."/>
            <person name="Pan Y."/>
            <person name="Xia L."/>
            <person name="Li J."/>
            <person name="Zhao F."/>
            <person name="Cao W."/>
        </authorList>
    </citation>
    <scope>NUCLEOTIDE SEQUENCE</scope>
    <source>
        <strain evidence="7">Rsan-2018</strain>
        <tissue evidence="7">Larvae</tissue>
    </source>
</reference>
<dbReference type="EMBL" id="JABSTV010001248">
    <property type="protein sequence ID" value="KAH7967984.1"/>
    <property type="molecule type" value="Genomic_DNA"/>
</dbReference>
<comment type="caution">
    <text evidence="7">The sequence shown here is derived from an EMBL/GenBank/DDBJ whole genome shotgun (WGS) entry which is preliminary data.</text>
</comment>
<keyword evidence="8" id="KW-1185">Reference proteome</keyword>
<dbReference type="GO" id="GO:0042030">
    <property type="term" value="F:ATPase inhibitor activity"/>
    <property type="evidence" value="ECO:0007669"/>
    <property type="project" value="InterPro"/>
</dbReference>
<dbReference type="SUPFAM" id="SSF64602">
    <property type="entry name" value="F1 ATPase inhibitor, IF1, C-terminal domain"/>
    <property type="match status" value="1"/>
</dbReference>
<dbReference type="VEuPathDB" id="VectorBase:RSAN_051029"/>
<evidence type="ECO:0000256" key="4">
    <source>
        <dbReference type="ARBA" id="ARBA00023054"/>
    </source>
</evidence>
<evidence type="ECO:0000313" key="7">
    <source>
        <dbReference type="EMBL" id="KAH7967984.1"/>
    </source>
</evidence>
<protein>
    <recommendedName>
        <fullName evidence="9">Mitochondrial ATPase inhibitor</fullName>
    </recommendedName>
</protein>
<evidence type="ECO:0000256" key="1">
    <source>
        <dbReference type="ARBA" id="ARBA00004173"/>
    </source>
</evidence>
<reference evidence="7" key="1">
    <citation type="journal article" date="2020" name="Cell">
        <title>Large-Scale Comparative Analyses of Tick Genomes Elucidate Their Genetic Diversity and Vector Capacities.</title>
        <authorList>
            <consortium name="Tick Genome and Microbiome Consortium (TIGMIC)"/>
            <person name="Jia N."/>
            <person name="Wang J."/>
            <person name="Shi W."/>
            <person name="Du L."/>
            <person name="Sun Y."/>
            <person name="Zhan W."/>
            <person name="Jiang J.F."/>
            <person name="Wang Q."/>
            <person name="Zhang B."/>
            <person name="Ji P."/>
            <person name="Bell-Sakyi L."/>
            <person name="Cui X.M."/>
            <person name="Yuan T.T."/>
            <person name="Jiang B.G."/>
            <person name="Yang W.F."/>
            <person name="Lam T.T."/>
            <person name="Chang Q.C."/>
            <person name="Ding S.J."/>
            <person name="Wang X.J."/>
            <person name="Zhu J.G."/>
            <person name="Ruan X.D."/>
            <person name="Zhao L."/>
            <person name="Wei J.T."/>
            <person name="Ye R.Z."/>
            <person name="Que T.C."/>
            <person name="Du C.H."/>
            <person name="Zhou Y.H."/>
            <person name="Cheng J.X."/>
            <person name="Dai P.F."/>
            <person name="Guo W.B."/>
            <person name="Han X.H."/>
            <person name="Huang E.J."/>
            <person name="Li L.F."/>
            <person name="Wei W."/>
            <person name="Gao Y.C."/>
            <person name="Liu J.Z."/>
            <person name="Shao H.Z."/>
            <person name="Wang X."/>
            <person name="Wang C.C."/>
            <person name="Yang T.C."/>
            <person name="Huo Q.B."/>
            <person name="Li W."/>
            <person name="Chen H.Y."/>
            <person name="Chen S.E."/>
            <person name="Zhou L.G."/>
            <person name="Ni X.B."/>
            <person name="Tian J.H."/>
            <person name="Sheng Y."/>
            <person name="Liu T."/>
            <person name="Pan Y.S."/>
            <person name="Xia L.Y."/>
            <person name="Li J."/>
            <person name="Zhao F."/>
            <person name="Cao W.C."/>
        </authorList>
    </citation>
    <scope>NUCLEOTIDE SEQUENCE</scope>
    <source>
        <strain evidence="7">Rsan-2018</strain>
    </source>
</reference>
<evidence type="ECO:0000256" key="2">
    <source>
        <dbReference type="ARBA" id="ARBA00010901"/>
    </source>
</evidence>
<dbReference type="PANTHER" id="PTHR48417:SF1">
    <property type="entry name" value="ATP SYNTHASE F1 SUBUNIT EPSILON"/>
    <property type="match status" value="1"/>
</dbReference>
<evidence type="ECO:0000256" key="6">
    <source>
        <dbReference type="SAM" id="MobiDB-lite"/>
    </source>
</evidence>
<comment type="subcellular location">
    <subcellularLocation>
        <location evidence="1">Mitochondrion</location>
    </subcellularLocation>
</comment>
<feature type="compositionally biased region" description="Gly residues" evidence="6">
    <location>
        <begin position="32"/>
        <end position="43"/>
    </location>
</feature>
<evidence type="ECO:0000313" key="8">
    <source>
        <dbReference type="Proteomes" id="UP000821837"/>
    </source>
</evidence>
<keyword evidence="5" id="KW-0496">Mitochondrion</keyword>
<feature type="region of interest" description="Disordered" evidence="6">
    <location>
        <begin position="82"/>
        <end position="109"/>
    </location>
</feature>
<sequence length="109" mass="12544">MALHQGSRVVRNSRFLPCFSKTRYSQSQSGEWGSGSGKSGGGSVREAGCAFIKMEAARKEECLRKLQAQRIEVLKEHIEDEIKPHEKHTMQHQDEIEKHKKKIRNLNER</sequence>
<organism evidence="7 8">
    <name type="scientific">Rhipicephalus sanguineus</name>
    <name type="common">Brown dog tick</name>
    <name type="synonym">Ixodes sanguineus</name>
    <dbReference type="NCBI Taxonomy" id="34632"/>
    <lineage>
        <taxon>Eukaryota</taxon>
        <taxon>Metazoa</taxon>
        <taxon>Ecdysozoa</taxon>
        <taxon>Arthropoda</taxon>
        <taxon>Chelicerata</taxon>
        <taxon>Arachnida</taxon>
        <taxon>Acari</taxon>
        <taxon>Parasitiformes</taxon>
        <taxon>Ixodida</taxon>
        <taxon>Ixodoidea</taxon>
        <taxon>Ixodidae</taxon>
        <taxon>Rhipicephalinae</taxon>
        <taxon>Rhipicephalus</taxon>
        <taxon>Rhipicephalus</taxon>
    </lineage>
</organism>
<dbReference type="Gene3D" id="1.20.5.500">
    <property type="entry name" value="Single helix bin"/>
    <property type="match status" value="1"/>
</dbReference>
<dbReference type="Proteomes" id="UP000821837">
    <property type="component" value="Unassembled WGS sequence"/>
</dbReference>
<feature type="compositionally biased region" description="Basic residues" evidence="6">
    <location>
        <begin position="99"/>
        <end position="109"/>
    </location>
</feature>
<dbReference type="PANTHER" id="PTHR48417">
    <property type="entry name" value="ATP SYNTHASE F1 SUBUNIT EPSILON"/>
    <property type="match status" value="1"/>
</dbReference>
<keyword evidence="4" id="KW-0175">Coiled coil</keyword>
<dbReference type="AlphaFoldDB" id="A0A9D4Q4R6"/>
<gene>
    <name evidence="7" type="ORF">HPB52_005081</name>
</gene>
<proteinExistence type="inferred from homology"/>
<dbReference type="GO" id="GO:0005739">
    <property type="term" value="C:mitochondrion"/>
    <property type="evidence" value="ECO:0007669"/>
    <property type="project" value="UniProtKB-SubCell"/>
</dbReference>
<accession>A0A9D4Q4R6</accession>
<feature type="region of interest" description="Disordered" evidence="6">
    <location>
        <begin position="22"/>
        <end position="44"/>
    </location>
</feature>
<dbReference type="InterPro" id="IPR007648">
    <property type="entry name" value="ATPase_inhibitor_mt"/>
</dbReference>
<comment type="similarity">
    <text evidence="2">Belongs to the ATPase inhibitor family.</text>
</comment>
<keyword evidence="3" id="KW-0809">Transit peptide</keyword>
<evidence type="ECO:0000256" key="3">
    <source>
        <dbReference type="ARBA" id="ARBA00022946"/>
    </source>
</evidence>
<dbReference type="Pfam" id="PF04568">
    <property type="entry name" value="IATP"/>
    <property type="match status" value="1"/>
</dbReference>
<evidence type="ECO:0000256" key="5">
    <source>
        <dbReference type="ARBA" id="ARBA00023128"/>
    </source>
</evidence>
<evidence type="ECO:0008006" key="9">
    <source>
        <dbReference type="Google" id="ProtNLM"/>
    </source>
</evidence>
<name>A0A9D4Q4R6_RHISA</name>
<feature type="compositionally biased region" description="Basic and acidic residues" evidence="6">
    <location>
        <begin position="82"/>
        <end position="98"/>
    </location>
</feature>